<dbReference type="Pfam" id="PF19578">
    <property type="entry name" value="DUF6090"/>
    <property type="match status" value="1"/>
</dbReference>
<keyword evidence="1" id="KW-1133">Transmembrane helix</keyword>
<evidence type="ECO:0000256" key="1">
    <source>
        <dbReference type="SAM" id="Phobius"/>
    </source>
</evidence>
<keyword evidence="1" id="KW-0472">Membrane</keyword>
<reference evidence="3" key="1">
    <citation type="journal article" date="2019" name="Int. J. Syst. Evol. Microbiol.">
        <title>The Global Catalogue of Microorganisms (GCM) 10K type strain sequencing project: providing services to taxonomists for standard genome sequencing and annotation.</title>
        <authorList>
            <consortium name="The Broad Institute Genomics Platform"/>
            <consortium name="The Broad Institute Genome Sequencing Center for Infectious Disease"/>
            <person name="Wu L."/>
            <person name="Ma J."/>
        </authorList>
    </citation>
    <scope>NUCLEOTIDE SEQUENCE [LARGE SCALE GENOMIC DNA]</scope>
    <source>
        <strain evidence="3">KCTC 52368</strain>
    </source>
</reference>
<comment type="caution">
    <text evidence="2">The sequence shown here is derived from an EMBL/GenBank/DDBJ whole genome shotgun (WGS) entry which is preliminary data.</text>
</comment>
<evidence type="ECO:0000313" key="3">
    <source>
        <dbReference type="Proteomes" id="UP001597526"/>
    </source>
</evidence>
<dbReference type="InterPro" id="IPR045749">
    <property type="entry name" value="DUF6090"/>
</dbReference>
<keyword evidence="3" id="KW-1185">Reference proteome</keyword>
<accession>A0ABW5N0F0</accession>
<feature type="transmembrane region" description="Helical" evidence="1">
    <location>
        <begin position="21"/>
        <end position="42"/>
    </location>
</feature>
<keyword evidence="1" id="KW-0812">Transmembrane</keyword>
<dbReference type="EMBL" id="JBHULB010000017">
    <property type="protein sequence ID" value="MFD2588048.1"/>
    <property type="molecule type" value="Genomic_DNA"/>
</dbReference>
<organism evidence="2 3">
    <name type="scientific">Croceitalea marina</name>
    <dbReference type="NCBI Taxonomy" id="1775166"/>
    <lineage>
        <taxon>Bacteria</taxon>
        <taxon>Pseudomonadati</taxon>
        <taxon>Bacteroidota</taxon>
        <taxon>Flavobacteriia</taxon>
        <taxon>Flavobacteriales</taxon>
        <taxon>Flavobacteriaceae</taxon>
        <taxon>Croceitalea</taxon>
    </lineage>
</organism>
<protein>
    <submittedName>
        <fullName evidence="2">DUF6090 family protein</fullName>
    </submittedName>
</protein>
<name>A0ABW5N0F0_9FLAO</name>
<dbReference type="Proteomes" id="UP001597526">
    <property type="component" value="Unassembled WGS sequence"/>
</dbReference>
<gene>
    <name evidence="2" type="ORF">ACFSQJ_13970</name>
</gene>
<sequence>MIKFFRKIRQNLLMENKTGKYFKYAVGEIILVVIGILIALQINNWNEDKNQQGELKIALAQILNDLKQDKVQLTGFQKGDTKRFNYLTKLAKKEYGTIGLDSVFLILDNYFYFYKSNNSYSGLKNSGLFASMANHELKADITSYYEQTYERLRVCSEYGETFTNDNVIPYMLNCNVDHDMAMRVDGTTIKNELDNPVLIKLIKYQRNVKLFELNLLKTAIVENDGLQRTIEIELKEL</sequence>
<proteinExistence type="predicted"/>
<evidence type="ECO:0000313" key="2">
    <source>
        <dbReference type="EMBL" id="MFD2588048.1"/>
    </source>
</evidence>